<evidence type="ECO:0000256" key="3">
    <source>
        <dbReference type="ARBA" id="ARBA00022516"/>
    </source>
</evidence>
<proteinExistence type="predicted"/>
<sequence>MEAIGAAVADWSWSWALVPVFIDLVIRVVALFVVPRNRRPTSGMAWLLAIFFFPIPGLILFLIIGSNRLPKGRVQKQEAINELVAEIAAREEEALVTRAIDLPPGVFGAVKLGRSLGAQPMLRGNHAQLHTDYEGSFASMAEAIRTARTYVHIEFYILVFDATTEVVFDALAEVRRRGVEVRVLLDHISSVRNPGMKRTADKLTELGAQWSYMLPVRPWRGEYQRPDLRNHRKIVVVDGEVGFMGSQNLVDSSYNKRSNRRRGLHWKDLMVRVEGPVVLGLEAVFQGDWFLETGEYLEHLAENQIAVPQPGDLDCQIVPSGPGYVSENNLQVFVALMYTAVSRISITSPYFVPDGSIMNAIRAATGRGVHVELFVSEIGDQPVVYHAQRSYYEELLRAGVRIHMFRPPYILHSKHFTVDDEVAVIGSSNMDQRSFGLNMEVSMVVHGTEFVCELDEVNDYYRENSREMTAEEWARQPLRWQLMDNLARLTSALQ</sequence>
<keyword evidence="2" id="KW-1003">Cell membrane</keyword>
<dbReference type="Proteomes" id="UP000668403">
    <property type="component" value="Unassembled WGS sequence"/>
</dbReference>
<keyword evidence="9 13" id="KW-0472">Membrane</keyword>
<reference evidence="15" key="1">
    <citation type="submission" date="2021-03" db="EMBL/GenBank/DDBJ databases">
        <title>Leucobacter chromiisoli sp. nov., isolated from chromium-containing soil of chemical plant.</title>
        <authorList>
            <person name="Xu Z."/>
        </authorList>
    </citation>
    <scope>NUCLEOTIDE SEQUENCE</scope>
    <source>
        <strain evidence="15">K 70/01</strain>
    </source>
</reference>
<keyword evidence="8" id="KW-0443">Lipid metabolism</keyword>
<evidence type="ECO:0000256" key="11">
    <source>
        <dbReference type="ARBA" id="ARBA00023264"/>
    </source>
</evidence>
<evidence type="ECO:0000256" key="10">
    <source>
        <dbReference type="ARBA" id="ARBA00023209"/>
    </source>
</evidence>
<evidence type="ECO:0000256" key="8">
    <source>
        <dbReference type="ARBA" id="ARBA00023098"/>
    </source>
</evidence>
<dbReference type="NCBIfam" id="TIGR04265">
    <property type="entry name" value="bac_cardiolipin"/>
    <property type="match status" value="1"/>
</dbReference>
<feature type="transmembrane region" description="Helical" evidence="13">
    <location>
        <begin position="46"/>
        <end position="65"/>
    </location>
</feature>
<feature type="domain" description="PLD phosphodiesterase" evidence="14">
    <location>
        <begin position="226"/>
        <end position="253"/>
    </location>
</feature>
<dbReference type="InterPro" id="IPR022924">
    <property type="entry name" value="Cardiolipin_synthase"/>
</dbReference>
<keyword evidence="16" id="KW-1185">Reference proteome</keyword>
<dbReference type="CDD" id="cd09158">
    <property type="entry name" value="PLDc_EcCLS_like_2"/>
    <property type="match status" value="1"/>
</dbReference>
<evidence type="ECO:0000256" key="6">
    <source>
        <dbReference type="ARBA" id="ARBA00022737"/>
    </source>
</evidence>
<evidence type="ECO:0000256" key="12">
    <source>
        <dbReference type="NCBIfam" id="TIGR04265"/>
    </source>
</evidence>
<keyword evidence="3" id="KW-0444">Lipid biosynthesis</keyword>
<dbReference type="SUPFAM" id="SSF56024">
    <property type="entry name" value="Phospholipase D/nuclease"/>
    <property type="match status" value="2"/>
</dbReference>
<evidence type="ECO:0000256" key="13">
    <source>
        <dbReference type="SAM" id="Phobius"/>
    </source>
</evidence>
<keyword evidence="5 13" id="KW-0812">Transmembrane</keyword>
<dbReference type="Pfam" id="PF13091">
    <property type="entry name" value="PLDc_2"/>
    <property type="match status" value="2"/>
</dbReference>
<evidence type="ECO:0000256" key="9">
    <source>
        <dbReference type="ARBA" id="ARBA00023136"/>
    </source>
</evidence>
<evidence type="ECO:0000256" key="4">
    <source>
        <dbReference type="ARBA" id="ARBA00022679"/>
    </source>
</evidence>
<dbReference type="GO" id="GO:0032049">
    <property type="term" value="P:cardiolipin biosynthetic process"/>
    <property type="evidence" value="ECO:0007669"/>
    <property type="project" value="UniProtKB-UniRule"/>
</dbReference>
<name>A0A939QFH7_9MICO</name>
<evidence type="ECO:0000256" key="7">
    <source>
        <dbReference type="ARBA" id="ARBA00022989"/>
    </source>
</evidence>
<accession>A0A939QFH7</accession>
<feature type="transmembrane region" description="Helical" evidence="13">
    <location>
        <begin position="12"/>
        <end position="34"/>
    </location>
</feature>
<evidence type="ECO:0000259" key="14">
    <source>
        <dbReference type="PROSITE" id="PS50035"/>
    </source>
</evidence>
<keyword evidence="4" id="KW-0808">Transferase</keyword>
<dbReference type="PANTHER" id="PTHR21248">
    <property type="entry name" value="CARDIOLIPIN SYNTHASE"/>
    <property type="match status" value="1"/>
</dbReference>
<feature type="domain" description="PLD phosphodiesterase" evidence="14">
    <location>
        <begin position="407"/>
        <end position="434"/>
    </location>
</feature>
<keyword evidence="7 13" id="KW-1133">Transmembrane helix</keyword>
<evidence type="ECO:0000313" key="16">
    <source>
        <dbReference type="Proteomes" id="UP000668403"/>
    </source>
</evidence>
<gene>
    <name evidence="15" type="primary">cls</name>
    <name evidence="15" type="ORF">J4H85_13310</name>
</gene>
<dbReference type="AlphaFoldDB" id="A0A939QFH7"/>
<dbReference type="GO" id="GO:0008808">
    <property type="term" value="F:cardiolipin synthase activity"/>
    <property type="evidence" value="ECO:0007669"/>
    <property type="project" value="UniProtKB-UniRule"/>
</dbReference>
<dbReference type="RefSeq" id="WP_208240628.1">
    <property type="nucleotide sequence ID" value="NZ_BAAAQU010000001.1"/>
</dbReference>
<evidence type="ECO:0000256" key="1">
    <source>
        <dbReference type="ARBA" id="ARBA00004651"/>
    </source>
</evidence>
<evidence type="ECO:0000313" key="15">
    <source>
        <dbReference type="EMBL" id="MBO2990976.1"/>
    </source>
</evidence>
<evidence type="ECO:0000256" key="5">
    <source>
        <dbReference type="ARBA" id="ARBA00022692"/>
    </source>
</evidence>
<dbReference type="EMBL" id="JAGFBF010000006">
    <property type="protein sequence ID" value="MBO2990976.1"/>
    <property type="molecule type" value="Genomic_DNA"/>
</dbReference>
<keyword evidence="6" id="KW-0677">Repeat</keyword>
<dbReference type="SMART" id="SM00155">
    <property type="entry name" value="PLDc"/>
    <property type="match status" value="2"/>
</dbReference>
<dbReference type="Pfam" id="PF13396">
    <property type="entry name" value="PLDc_N"/>
    <property type="match status" value="1"/>
</dbReference>
<comment type="subcellular location">
    <subcellularLocation>
        <location evidence="1">Cell membrane</location>
        <topology evidence="1">Multi-pass membrane protein</topology>
    </subcellularLocation>
</comment>
<protein>
    <recommendedName>
        <fullName evidence="12">Cardiolipin synthase</fullName>
        <ecNumber evidence="12">2.7.8.-</ecNumber>
    </recommendedName>
</protein>
<comment type="caution">
    <text evidence="15">The sequence shown here is derived from an EMBL/GenBank/DDBJ whole genome shotgun (WGS) entry which is preliminary data.</text>
</comment>
<organism evidence="15 16">
    <name type="scientific">Leucobacter tardus</name>
    <dbReference type="NCBI Taxonomy" id="501483"/>
    <lineage>
        <taxon>Bacteria</taxon>
        <taxon>Bacillati</taxon>
        <taxon>Actinomycetota</taxon>
        <taxon>Actinomycetes</taxon>
        <taxon>Micrococcales</taxon>
        <taxon>Microbacteriaceae</taxon>
        <taxon>Leucobacter</taxon>
    </lineage>
</organism>
<dbReference type="PANTHER" id="PTHR21248:SF22">
    <property type="entry name" value="PHOSPHOLIPASE D"/>
    <property type="match status" value="1"/>
</dbReference>
<evidence type="ECO:0000256" key="2">
    <source>
        <dbReference type="ARBA" id="ARBA00022475"/>
    </source>
</evidence>
<dbReference type="InterPro" id="IPR025202">
    <property type="entry name" value="PLD-like_dom"/>
</dbReference>
<keyword evidence="11" id="KW-1208">Phospholipid metabolism</keyword>
<dbReference type="PROSITE" id="PS50035">
    <property type="entry name" value="PLD"/>
    <property type="match status" value="2"/>
</dbReference>
<keyword evidence="10" id="KW-0594">Phospholipid biosynthesis</keyword>
<dbReference type="Gene3D" id="3.30.870.10">
    <property type="entry name" value="Endonuclease Chain A"/>
    <property type="match status" value="2"/>
</dbReference>
<dbReference type="InterPro" id="IPR001736">
    <property type="entry name" value="PLipase_D/transphosphatidylase"/>
</dbReference>
<dbReference type="InterPro" id="IPR027379">
    <property type="entry name" value="CLS_N"/>
</dbReference>
<dbReference type="EC" id="2.7.8.-" evidence="12"/>
<dbReference type="GO" id="GO:0005886">
    <property type="term" value="C:plasma membrane"/>
    <property type="evidence" value="ECO:0007669"/>
    <property type="project" value="UniProtKB-SubCell"/>
</dbReference>